<feature type="region of interest" description="Disordered" evidence="2">
    <location>
        <begin position="288"/>
        <end position="318"/>
    </location>
</feature>
<feature type="chain" id="PRO_5001530198" description="FimV N-terminal domain-containing protein" evidence="3">
    <location>
        <begin position="25"/>
        <end position="318"/>
    </location>
</feature>
<dbReference type="STRING" id="1301098.PKB_3871"/>
<dbReference type="InterPro" id="IPR057840">
    <property type="entry name" value="FimV_N"/>
</dbReference>
<evidence type="ECO:0000256" key="2">
    <source>
        <dbReference type="SAM" id="MobiDB-lite"/>
    </source>
</evidence>
<reference evidence="5 6" key="1">
    <citation type="submission" date="2013-03" db="EMBL/GenBank/DDBJ databases">
        <authorList>
            <person name="Linke B."/>
        </authorList>
    </citation>
    <scope>NUCLEOTIDE SEQUENCE [LARGE SCALE GENOMIC DNA]</scope>
    <source>
        <strain evidence="5 6">B13</strain>
    </source>
</reference>
<feature type="region of interest" description="Disordered" evidence="2">
    <location>
        <begin position="151"/>
        <end position="201"/>
    </location>
</feature>
<evidence type="ECO:0000256" key="3">
    <source>
        <dbReference type="SAM" id="SignalP"/>
    </source>
</evidence>
<feature type="compositionally biased region" description="Polar residues" evidence="2">
    <location>
        <begin position="160"/>
        <end position="174"/>
    </location>
</feature>
<proteinExistence type="predicted"/>
<keyword evidence="1" id="KW-0175">Coiled coil</keyword>
<feature type="coiled-coil region" evidence="1">
    <location>
        <begin position="243"/>
        <end position="270"/>
    </location>
</feature>
<accession>A0A024HJJ0</accession>
<keyword evidence="6" id="KW-1185">Reference proteome</keyword>
<evidence type="ECO:0000259" key="4">
    <source>
        <dbReference type="Pfam" id="PF25800"/>
    </source>
</evidence>
<protein>
    <recommendedName>
        <fullName evidence="4">FimV N-terminal domain-containing protein</fullName>
    </recommendedName>
</protein>
<sequence>MFRFSHFVLAGAIAAAFFPASAGALELGEISSRTALGQSLDAQIELRSLGDLSADEIKVALAPQQAFDRLGLDRSVVATGLSFSAEVGRNGRGVIRVKSSRPMREPYLDFLVQVAWPQGQVLREYPLLLAPPSYVATSAAPTMPISTAVSSGPALDVPQGSASSAVIRQPTVSRQAGKAQSRAASHRERKPQLNAARKSVPAAAPAVAAKGDSLHLVSGQAKASSKAPDAATAEHLALAQEGIDSARRQGDELKSRIADMQGQVDKLNQLVTLKDAQMAELVARLAERSRQAASAPAAKAEPVAVSAVPTDPKQVTQQ</sequence>
<evidence type="ECO:0000256" key="1">
    <source>
        <dbReference type="SAM" id="Coils"/>
    </source>
</evidence>
<dbReference type="PATRIC" id="fig|1301098.3.peg.3880"/>
<reference evidence="5 6" key="2">
    <citation type="submission" date="2014-05" db="EMBL/GenBank/DDBJ databases">
        <title>Genome sequence of the 3-chlorobenzoate degrading bacterium Pseudomonas knackmussii B13 shows multiple evidence for horizontal gene transfer.</title>
        <authorList>
            <person name="Miyazaki R."/>
            <person name="Bertelli C."/>
            <person name="Falquet L."/>
            <person name="Robinson-Rechavi M."/>
            <person name="Gharib W."/>
            <person name="Roy S."/>
            <person name="Van der Meer J.R."/>
        </authorList>
    </citation>
    <scope>NUCLEOTIDE SEQUENCE [LARGE SCALE GENOMIC DNA]</scope>
    <source>
        <strain evidence="5 6">B13</strain>
    </source>
</reference>
<name>A0A024HJJ0_PSEKB</name>
<evidence type="ECO:0000313" key="5">
    <source>
        <dbReference type="EMBL" id="CDF85205.1"/>
    </source>
</evidence>
<dbReference type="Pfam" id="PF25800">
    <property type="entry name" value="FimV_N"/>
    <property type="match status" value="1"/>
</dbReference>
<dbReference type="EMBL" id="HG322950">
    <property type="protein sequence ID" value="CDF85205.1"/>
    <property type="molecule type" value="Genomic_DNA"/>
</dbReference>
<dbReference type="OrthoDB" id="5298707at2"/>
<dbReference type="RefSeq" id="WP_052355328.1">
    <property type="nucleotide sequence ID" value="NZ_HG322950.1"/>
</dbReference>
<organism evidence="5 6">
    <name type="scientific">Pseudomonas knackmussii (strain DSM 6978 / CCUG 54928 / LMG 23759 / B13)</name>
    <dbReference type="NCBI Taxonomy" id="1301098"/>
    <lineage>
        <taxon>Bacteria</taxon>
        <taxon>Pseudomonadati</taxon>
        <taxon>Pseudomonadota</taxon>
        <taxon>Gammaproteobacteria</taxon>
        <taxon>Pseudomonadales</taxon>
        <taxon>Pseudomonadaceae</taxon>
        <taxon>Pseudomonas</taxon>
    </lineage>
</organism>
<dbReference type="eggNOG" id="COG3170">
    <property type="taxonomic scope" value="Bacteria"/>
</dbReference>
<dbReference type="KEGG" id="pkc:PKB_3871"/>
<feature type="domain" description="FimV N-terminal" evidence="4">
    <location>
        <begin position="25"/>
        <end position="132"/>
    </location>
</feature>
<dbReference type="HOGENOM" id="CLU_041134_0_0_6"/>
<gene>
    <name evidence="5" type="ORF">PKB_3871</name>
</gene>
<dbReference type="AlphaFoldDB" id="A0A024HJJ0"/>
<keyword evidence="3" id="KW-0732">Signal</keyword>
<dbReference type="Proteomes" id="UP000025241">
    <property type="component" value="Chromosome I"/>
</dbReference>
<feature type="compositionally biased region" description="Low complexity" evidence="2">
    <location>
        <begin position="291"/>
        <end position="309"/>
    </location>
</feature>
<evidence type="ECO:0000313" key="6">
    <source>
        <dbReference type="Proteomes" id="UP000025241"/>
    </source>
</evidence>
<feature type="signal peptide" evidence="3">
    <location>
        <begin position="1"/>
        <end position="24"/>
    </location>
</feature>